<accession>A0A100Y2V4</accession>
<keyword evidence="4" id="KW-1185">Reference proteome</keyword>
<reference evidence="3 4" key="1">
    <citation type="submission" date="2015-11" db="EMBL/GenBank/DDBJ databases">
        <title>Genome-wide analysis reveals the secondary metabolome in Streptomyces kanasensis ZX01.</title>
        <authorList>
            <person name="Zhang G."/>
            <person name="Han L."/>
            <person name="Feng J."/>
            <person name="Zhang X."/>
        </authorList>
    </citation>
    <scope>NUCLEOTIDE SEQUENCE [LARGE SCALE GENOMIC DNA]</scope>
    <source>
        <strain evidence="3 4">ZX01</strain>
    </source>
</reference>
<dbReference type="Proteomes" id="UP000054011">
    <property type="component" value="Unassembled WGS sequence"/>
</dbReference>
<feature type="domain" description="Potassium/proton antiporter subunit KhtT-like N-terminal" evidence="2">
    <location>
        <begin position="1"/>
        <end position="48"/>
    </location>
</feature>
<organism evidence="3 4">
    <name type="scientific">Streptomyces kanasensis</name>
    <dbReference type="NCBI Taxonomy" id="936756"/>
    <lineage>
        <taxon>Bacteria</taxon>
        <taxon>Bacillati</taxon>
        <taxon>Actinomycetota</taxon>
        <taxon>Actinomycetes</taxon>
        <taxon>Kitasatosporales</taxon>
        <taxon>Streptomycetaceae</taxon>
        <taxon>Streptomyces</taxon>
    </lineage>
</organism>
<feature type="compositionally biased region" description="Basic and acidic residues" evidence="1">
    <location>
        <begin position="40"/>
        <end position="51"/>
    </location>
</feature>
<sequence>MGPRRTPLPGVGTQYDLITAGSRHHSAVVRRDGRRHRGCHRADDRDAHEGGAARAPDAAPARLLARAPAAEAGTDGTDLVTAHVALPHHSPHPGRLPRDTRARARTGAPGAPVGDIPRRPGAHPAPVGDVRPVGDVPVVVGTREGVAALTALVGGE</sequence>
<dbReference type="STRING" id="936756.ATE80_22700"/>
<protein>
    <recommendedName>
        <fullName evidence="2">Potassium/proton antiporter subunit KhtT-like N-terminal domain-containing protein</fullName>
    </recommendedName>
</protein>
<feature type="compositionally biased region" description="Basic residues" evidence="1">
    <location>
        <begin position="22"/>
        <end position="39"/>
    </location>
</feature>
<evidence type="ECO:0000313" key="4">
    <source>
        <dbReference type="Proteomes" id="UP000054011"/>
    </source>
</evidence>
<dbReference type="Pfam" id="PF25991">
    <property type="entry name" value="KhtT_N"/>
    <property type="match status" value="1"/>
</dbReference>
<evidence type="ECO:0000259" key="2">
    <source>
        <dbReference type="Pfam" id="PF25991"/>
    </source>
</evidence>
<name>A0A100Y2V4_9ACTN</name>
<dbReference type="AlphaFoldDB" id="A0A100Y2V4"/>
<dbReference type="EMBL" id="LNSV01000070">
    <property type="protein sequence ID" value="KUH36615.1"/>
    <property type="molecule type" value="Genomic_DNA"/>
</dbReference>
<comment type="caution">
    <text evidence="3">The sequence shown here is derived from an EMBL/GenBank/DDBJ whole genome shotgun (WGS) entry which is preliminary data.</text>
</comment>
<dbReference type="RefSeq" id="WP_058944110.1">
    <property type="nucleotide sequence ID" value="NZ_LNSV01000070.1"/>
</dbReference>
<feature type="region of interest" description="Disordered" evidence="1">
    <location>
        <begin position="85"/>
        <end position="132"/>
    </location>
</feature>
<dbReference type="InterPro" id="IPR058776">
    <property type="entry name" value="KhtT-like_N"/>
</dbReference>
<proteinExistence type="predicted"/>
<gene>
    <name evidence="3" type="ORF">ATE80_22700</name>
</gene>
<evidence type="ECO:0000313" key="3">
    <source>
        <dbReference type="EMBL" id="KUH36615.1"/>
    </source>
</evidence>
<feature type="region of interest" description="Disordered" evidence="1">
    <location>
        <begin position="22"/>
        <end position="59"/>
    </location>
</feature>
<evidence type="ECO:0000256" key="1">
    <source>
        <dbReference type="SAM" id="MobiDB-lite"/>
    </source>
</evidence>